<organism evidence="4 5">
    <name type="scientific">Reticulomyxa filosa</name>
    <dbReference type="NCBI Taxonomy" id="46433"/>
    <lineage>
        <taxon>Eukaryota</taxon>
        <taxon>Sar</taxon>
        <taxon>Rhizaria</taxon>
        <taxon>Retaria</taxon>
        <taxon>Foraminifera</taxon>
        <taxon>Monothalamids</taxon>
        <taxon>Reticulomyxidae</taxon>
        <taxon>Reticulomyxa</taxon>
    </lineage>
</organism>
<dbReference type="PROSITE" id="PS50293">
    <property type="entry name" value="TPR_REGION"/>
    <property type="match status" value="1"/>
</dbReference>
<sequence length="531" mass="62092">MLPVLTLEHLKQQVLQTTLPTHANDVLEAIIDINGDNIQTDESVIQAFKRDPVYFTVRFQSEDILKKNEVEKSKIENEEILEALDFKKHWSRNWRRSNVEAAKTVEQMIRNKDQGLIIVAYNTLQWKNRNDNLASIIHLINNEKEDTKELNDYCMYVIKRKLVVLEDVNIDGIMYVINCKVECKGYVNVTTQIFVTKDAIIDEQLKQSISPILWNTKVHYDIPLQFQDLENQKEEFAKQKLFDESIVYLQKYLQIANNIFGLNHHYVAIAYNMIGNTYYDKKQFEKAIEFYEKSLKIALHIFGNNSSLVSQLYENLGCIYNEKGLYKEVIKYHTKSLQIRLEIFGINHIHTSWSYAYLGNTYKRKHEYNKAIECYEMELKIRLEIYGNNHAAVSSAYNNLGNTYQCKGNYNKATEYHEKVLQIRLNIFGKVHIDVAHSYTNLGIDYKNNEFYDKAIECYENALTIKKTIFGNINREIADSVWNLGLILAESGDNTTAFCYIEEAWKIYSTVSGEWSRETLRAKQTTKHLGK</sequence>
<dbReference type="AlphaFoldDB" id="X6MMB4"/>
<evidence type="ECO:0000256" key="1">
    <source>
        <dbReference type="ARBA" id="ARBA00022737"/>
    </source>
</evidence>
<reference evidence="4 5" key="1">
    <citation type="journal article" date="2013" name="Curr. Biol.">
        <title>The Genome of the Foraminiferan Reticulomyxa filosa.</title>
        <authorList>
            <person name="Glockner G."/>
            <person name="Hulsmann N."/>
            <person name="Schleicher M."/>
            <person name="Noegel A.A."/>
            <person name="Eichinger L."/>
            <person name="Gallinger C."/>
            <person name="Pawlowski J."/>
            <person name="Sierra R."/>
            <person name="Euteneuer U."/>
            <person name="Pillet L."/>
            <person name="Moustafa A."/>
            <person name="Platzer M."/>
            <person name="Groth M."/>
            <person name="Szafranski K."/>
            <person name="Schliwa M."/>
        </authorList>
    </citation>
    <scope>NUCLEOTIDE SEQUENCE [LARGE SCALE GENOMIC DNA]</scope>
</reference>
<dbReference type="InterPro" id="IPR011990">
    <property type="entry name" value="TPR-like_helical_dom_sf"/>
</dbReference>
<evidence type="ECO:0000256" key="3">
    <source>
        <dbReference type="PROSITE-ProRule" id="PRU00339"/>
    </source>
</evidence>
<dbReference type="SUPFAM" id="SSF48452">
    <property type="entry name" value="TPR-like"/>
    <property type="match status" value="2"/>
</dbReference>
<dbReference type="EMBL" id="ASPP01019768">
    <property type="protein sequence ID" value="ETO14786.1"/>
    <property type="molecule type" value="Genomic_DNA"/>
</dbReference>
<keyword evidence="1" id="KW-0677">Repeat</keyword>
<feature type="repeat" description="TPR" evidence="3">
    <location>
        <begin position="394"/>
        <end position="427"/>
    </location>
</feature>
<keyword evidence="5" id="KW-1185">Reference proteome</keyword>
<feature type="repeat" description="TPR" evidence="3">
    <location>
        <begin position="268"/>
        <end position="301"/>
    </location>
</feature>
<dbReference type="Gene3D" id="1.25.40.10">
    <property type="entry name" value="Tetratricopeptide repeat domain"/>
    <property type="match status" value="2"/>
</dbReference>
<comment type="caution">
    <text evidence="4">The sequence shown here is derived from an EMBL/GenBank/DDBJ whole genome shotgun (WGS) entry which is preliminary data.</text>
</comment>
<dbReference type="Pfam" id="PF13424">
    <property type="entry name" value="TPR_12"/>
    <property type="match status" value="3"/>
</dbReference>
<keyword evidence="2 3" id="KW-0802">TPR repeat</keyword>
<dbReference type="PROSITE" id="PS50005">
    <property type="entry name" value="TPR"/>
    <property type="match status" value="4"/>
</dbReference>
<dbReference type="SMART" id="SM00028">
    <property type="entry name" value="TPR"/>
    <property type="match status" value="5"/>
</dbReference>
<dbReference type="PANTHER" id="PTHR45641">
    <property type="entry name" value="TETRATRICOPEPTIDE REPEAT PROTEIN (AFU_ORTHOLOGUE AFUA_6G03870)"/>
    <property type="match status" value="1"/>
</dbReference>
<feature type="repeat" description="TPR" evidence="3">
    <location>
        <begin position="436"/>
        <end position="469"/>
    </location>
</feature>
<dbReference type="InterPro" id="IPR019734">
    <property type="entry name" value="TPR_rpt"/>
</dbReference>
<name>X6MMB4_RETFI</name>
<dbReference type="Pfam" id="PF13374">
    <property type="entry name" value="TPR_10"/>
    <property type="match status" value="1"/>
</dbReference>
<evidence type="ECO:0000256" key="2">
    <source>
        <dbReference type="ARBA" id="ARBA00022803"/>
    </source>
</evidence>
<evidence type="ECO:0000313" key="4">
    <source>
        <dbReference type="EMBL" id="ETO14786.1"/>
    </source>
</evidence>
<gene>
    <name evidence="4" type="ORF">RFI_22583</name>
</gene>
<proteinExistence type="predicted"/>
<protein>
    <submittedName>
        <fullName evidence="4">Uncharacterized protein</fullName>
    </submittedName>
</protein>
<accession>X6MMB4</accession>
<dbReference type="OrthoDB" id="286233at2759"/>
<feature type="repeat" description="TPR" evidence="3">
    <location>
        <begin position="352"/>
        <end position="385"/>
    </location>
</feature>
<dbReference type="PANTHER" id="PTHR45641:SF1">
    <property type="entry name" value="AAA+ ATPASE DOMAIN-CONTAINING PROTEIN"/>
    <property type="match status" value="1"/>
</dbReference>
<dbReference type="Proteomes" id="UP000023152">
    <property type="component" value="Unassembled WGS sequence"/>
</dbReference>
<evidence type="ECO:0000313" key="5">
    <source>
        <dbReference type="Proteomes" id="UP000023152"/>
    </source>
</evidence>